<dbReference type="Gene3D" id="1.20.1600.10">
    <property type="entry name" value="Outer membrane efflux proteins (OEP)"/>
    <property type="match status" value="1"/>
</dbReference>
<dbReference type="GO" id="GO:1990281">
    <property type="term" value="C:efflux pump complex"/>
    <property type="evidence" value="ECO:0007669"/>
    <property type="project" value="TreeGrafter"/>
</dbReference>
<sequence length="468" mass="51727">MKFAFFKNYSLFVLLLLTFYYSPLNAQQPLLLSKAIQTGLNNYQTIKAKQHILNASNYLLQNTKNEYLPNVVASLQQNYGSINGLYGPGAPYGALGISSSGPVFNSQQWNAAFGSLYLISSNWEAFTFGRKQSTIAAAQAQVKTDSSDVEQEKFILGVKIAGAYFNLITARELLAEAEANLSRADTFRNAVLVRTLNGLNPGVDSSIANSEYANAKLVLIDAITNKQQAENVLAQLLRQSPESFLVDTFFATHLPSNYTTSLNTADNPQLKFFENKIHQSEMQADAIKKSILPGVNLFGIFQTRGSGFGTQYSAAFPNDYSKSYFDGITPLRSNYVAGLSLAFNIMSITKVKQQVLAQKEITEAYKQQYDETAVQLQNTLVLADQRIQNTLLSYKEVPVQLKAASDAFLQKKVLYENGLATIVDLQQALYLVNRAETSAKLACINVWQALLLKVAASGDWNLLIQQIN</sequence>
<proteinExistence type="inferred from homology"/>
<accession>A0A2W7SF93</accession>
<evidence type="ECO:0000256" key="6">
    <source>
        <dbReference type="ARBA" id="ARBA00023136"/>
    </source>
</evidence>
<keyword evidence="6" id="KW-0472">Membrane</keyword>
<evidence type="ECO:0000256" key="3">
    <source>
        <dbReference type="ARBA" id="ARBA00022448"/>
    </source>
</evidence>
<dbReference type="InterPro" id="IPR003423">
    <property type="entry name" value="OMP_efflux"/>
</dbReference>
<gene>
    <name evidence="8" type="ORF">LX80_02255</name>
</gene>
<dbReference type="GO" id="GO:0015562">
    <property type="term" value="F:efflux transmembrane transporter activity"/>
    <property type="evidence" value="ECO:0007669"/>
    <property type="project" value="InterPro"/>
</dbReference>
<comment type="subcellular location">
    <subcellularLocation>
        <location evidence="1">Cell outer membrane</location>
    </subcellularLocation>
</comment>
<keyword evidence="7" id="KW-0998">Cell outer membrane</keyword>
<dbReference type="Pfam" id="PF02321">
    <property type="entry name" value="OEP"/>
    <property type="match status" value="1"/>
</dbReference>
<evidence type="ECO:0000256" key="1">
    <source>
        <dbReference type="ARBA" id="ARBA00004442"/>
    </source>
</evidence>
<keyword evidence="9" id="KW-1185">Reference proteome</keyword>
<comment type="caution">
    <text evidence="8">The sequence shown here is derived from an EMBL/GenBank/DDBJ whole genome shotgun (WGS) entry which is preliminary data.</text>
</comment>
<dbReference type="RefSeq" id="WP_111296498.1">
    <property type="nucleotide sequence ID" value="NZ_QKZV01000007.1"/>
</dbReference>
<keyword evidence="4" id="KW-1134">Transmembrane beta strand</keyword>
<name>A0A2W7SF93_9BACT</name>
<comment type="similarity">
    <text evidence="2">Belongs to the outer membrane factor (OMF) (TC 1.B.17) family.</text>
</comment>
<organism evidence="8 9">
    <name type="scientific">Hydrotalea sandarakina</name>
    <dbReference type="NCBI Taxonomy" id="1004304"/>
    <lineage>
        <taxon>Bacteria</taxon>
        <taxon>Pseudomonadati</taxon>
        <taxon>Bacteroidota</taxon>
        <taxon>Chitinophagia</taxon>
        <taxon>Chitinophagales</taxon>
        <taxon>Chitinophagaceae</taxon>
        <taxon>Hydrotalea</taxon>
    </lineage>
</organism>
<dbReference type="EMBL" id="QKZV01000007">
    <property type="protein sequence ID" value="PZX61525.1"/>
    <property type="molecule type" value="Genomic_DNA"/>
</dbReference>
<reference evidence="8 9" key="1">
    <citation type="submission" date="2018-06" db="EMBL/GenBank/DDBJ databases">
        <title>Genomic Encyclopedia of Archaeal and Bacterial Type Strains, Phase II (KMG-II): from individual species to whole genera.</title>
        <authorList>
            <person name="Goeker M."/>
        </authorList>
    </citation>
    <scope>NUCLEOTIDE SEQUENCE [LARGE SCALE GENOMIC DNA]</scope>
    <source>
        <strain evidence="8 9">DSM 23241</strain>
    </source>
</reference>
<evidence type="ECO:0000256" key="5">
    <source>
        <dbReference type="ARBA" id="ARBA00022692"/>
    </source>
</evidence>
<evidence type="ECO:0000313" key="9">
    <source>
        <dbReference type="Proteomes" id="UP000249720"/>
    </source>
</evidence>
<evidence type="ECO:0000256" key="2">
    <source>
        <dbReference type="ARBA" id="ARBA00007613"/>
    </source>
</evidence>
<dbReference type="GO" id="GO:0015288">
    <property type="term" value="F:porin activity"/>
    <property type="evidence" value="ECO:0007669"/>
    <property type="project" value="TreeGrafter"/>
</dbReference>
<dbReference type="SUPFAM" id="SSF56954">
    <property type="entry name" value="Outer membrane efflux proteins (OEP)"/>
    <property type="match status" value="1"/>
</dbReference>
<dbReference type="PANTHER" id="PTHR30026:SF20">
    <property type="entry name" value="OUTER MEMBRANE PROTEIN TOLC"/>
    <property type="match status" value="1"/>
</dbReference>
<evidence type="ECO:0000256" key="4">
    <source>
        <dbReference type="ARBA" id="ARBA00022452"/>
    </source>
</evidence>
<keyword evidence="5" id="KW-0812">Transmembrane</keyword>
<evidence type="ECO:0000256" key="7">
    <source>
        <dbReference type="ARBA" id="ARBA00023237"/>
    </source>
</evidence>
<dbReference type="Proteomes" id="UP000249720">
    <property type="component" value="Unassembled WGS sequence"/>
</dbReference>
<dbReference type="OrthoDB" id="654853at2"/>
<dbReference type="PANTHER" id="PTHR30026">
    <property type="entry name" value="OUTER MEMBRANE PROTEIN TOLC"/>
    <property type="match status" value="1"/>
</dbReference>
<dbReference type="AlphaFoldDB" id="A0A2W7SF93"/>
<evidence type="ECO:0000313" key="8">
    <source>
        <dbReference type="EMBL" id="PZX61525.1"/>
    </source>
</evidence>
<keyword evidence="3" id="KW-0813">Transport</keyword>
<protein>
    <submittedName>
        <fullName evidence="8">Outer membrane protein TolC</fullName>
    </submittedName>
</protein>
<dbReference type="InterPro" id="IPR051906">
    <property type="entry name" value="TolC-like"/>
</dbReference>
<dbReference type="GO" id="GO:0009279">
    <property type="term" value="C:cell outer membrane"/>
    <property type="evidence" value="ECO:0007669"/>
    <property type="project" value="UniProtKB-SubCell"/>
</dbReference>